<sequence>MICLNISTLFPSLFMHGIITIIVTSINTFHKYIHVLKKIACYRNKIINYRQGTETDLSEVLQTDRVFTNVSKGQFANKSDLQKAFQTKDEESICKIILLEGQVQISDLEREAQYENMSREIATMICTKCVNPTSCRPYTQLQIRNAMKDAEFVVHPTKNVKQQFLDCVKLLKKKGVIEIERAKMELGVFLLLLSDEDHDITDLLHDKRNECIKQLREAGVTHFAKEEEQKQHQLETQIIFQIDPSLYRAVDSTMKDIINKNERVNLTIRLEIIKQVVTMEGDAQMDHEIERKEKVKIIDHEVSQQRIQQQQQQSKEESDADGANEDGIAATTRDIENVAIVSDDEVDKNSDTDDLENSMSAKNKKKKKNRAAAAAAAAAAADDTTSTRQSNKKATKKSKKAKRREKEEAMERTERKETEQKRLEERRKLQQRTEIDDDDNNDNAITAAETTNTSNNSAETKSCNTCGGTFESQAQYRLHFRSDWHRYNVKLKMKGCAPVSEREFLLCDSDAFFESF</sequence>
<dbReference type="InterPro" id="IPR037188">
    <property type="entry name" value="Sdo1/SBDS_central_sf"/>
</dbReference>
<dbReference type="InterPro" id="IPR013087">
    <property type="entry name" value="Znf_C2H2_type"/>
</dbReference>
<feature type="compositionally biased region" description="Low complexity" evidence="6">
    <location>
        <begin position="442"/>
        <end position="460"/>
    </location>
</feature>
<keyword evidence="7" id="KW-1133">Transmembrane helix</keyword>
<evidence type="ECO:0000313" key="9">
    <source>
        <dbReference type="EMBL" id="CAE4592077.1"/>
    </source>
</evidence>
<dbReference type="GO" id="GO:0005737">
    <property type="term" value="C:cytoplasm"/>
    <property type="evidence" value="ECO:0007669"/>
    <property type="project" value="UniProtKB-SubCell"/>
</dbReference>
<dbReference type="AlphaFoldDB" id="A0A7S4QRV3"/>
<dbReference type="PROSITE" id="PS00028">
    <property type="entry name" value="ZINC_FINGER_C2H2_1"/>
    <property type="match status" value="1"/>
</dbReference>
<accession>A0A7S4QRV3</accession>
<keyword evidence="4" id="KW-0690">Ribosome biogenesis</keyword>
<keyword evidence="7" id="KW-0472">Membrane</keyword>
<comment type="similarity">
    <text evidence="2">Belongs to the SDO1/SBDS family.</text>
</comment>
<dbReference type="InterPro" id="IPR036236">
    <property type="entry name" value="Znf_C2H2_sf"/>
</dbReference>
<dbReference type="Gene3D" id="1.10.10.900">
    <property type="entry name" value="SBDS protein C-terminal domain, subdomain 1"/>
    <property type="match status" value="1"/>
</dbReference>
<dbReference type="InterPro" id="IPR036786">
    <property type="entry name" value="Ribosome_mat_SBDS_N_sf"/>
</dbReference>
<keyword evidence="3" id="KW-0963">Cytoplasm</keyword>
<dbReference type="Gene3D" id="3.30.1250.10">
    <property type="entry name" value="Ribosome maturation protein SBDS, N-terminal domain"/>
    <property type="match status" value="1"/>
</dbReference>
<evidence type="ECO:0000256" key="5">
    <source>
        <dbReference type="ARBA" id="ARBA00049708"/>
    </source>
</evidence>
<comment type="subcellular location">
    <subcellularLocation>
        <location evidence="1">Cytoplasm</location>
    </subcellularLocation>
</comment>
<evidence type="ECO:0000256" key="6">
    <source>
        <dbReference type="SAM" id="MobiDB-lite"/>
    </source>
</evidence>
<dbReference type="InterPro" id="IPR019783">
    <property type="entry name" value="SDO1/SBDS_N"/>
</dbReference>
<feature type="region of interest" description="Disordered" evidence="6">
    <location>
        <begin position="302"/>
        <end position="462"/>
    </location>
</feature>
<feature type="compositionally biased region" description="Acidic residues" evidence="6">
    <location>
        <begin position="342"/>
        <end position="356"/>
    </location>
</feature>
<feature type="compositionally biased region" description="Basic residues" evidence="6">
    <location>
        <begin position="390"/>
        <end position="403"/>
    </location>
</feature>
<comment type="subunit">
    <text evidence="5">Associates with the 60S ribosomal subunit.</text>
</comment>
<protein>
    <recommendedName>
        <fullName evidence="8">C2H2-type domain-containing protein</fullName>
    </recommendedName>
</protein>
<name>A0A7S4QRV3_9STRA</name>
<feature type="transmembrane region" description="Helical" evidence="7">
    <location>
        <begin position="6"/>
        <end position="29"/>
    </location>
</feature>
<dbReference type="SUPFAM" id="SSF57667">
    <property type="entry name" value="beta-beta-alpha zinc fingers"/>
    <property type="match status" value="1"/>
</dbReference>
<feature type="domain" description="C2H2-type" evidence="8">
    <location>
        <begin position="463"/>
        <end position="485"/>
    </location>
</feature>
<evidence type="ECO:0000256" key="1">
    <source>
        <dbReference type="ARBA" id="ARBA00004496"/>
    </source>
</evidence>
<dbReference type="SUPFAM" id="SSF89895">
    <property type="entry name" value="FYSH domain"/>
    <property type="match status" value="1"/>
</dbReference>
<organism evidence="9">
    <name type="scientific">Ditylum brightwellii</name>
    <dbReference type="NCBI Taxonomy" id="49249"/>
    <lineage>
        <taxon>Eukaryota</taxon>
        <taxon>Sar</taxon>
        <taxon>Stramenopiles</taxon>
        <taxon>Ochrophyta</taxon>
        <taxon>Bacillariophyta</taxon>
        <taxon>Mediophyceae</taxon>
        <taxon>Lithodesmiophycidae</taxon>
        <taxon>Lithodesmiales</taxon>
        <taxon>Lithodesmiaceae</taxon>
        <taxon>Ditylum</taxon>
    </lineage>
</organism>
<feature type="compositionally biased region" description="Low complexity" evidence="6">
    <location>
        <begin position="371"/>
        <end position="381"/>
    </location>
</feature>
<gene>
    <name evidence="9" type="ORF">DBRI00130_LOCUS7004</name>
</gene>
<evidence type="ECO:0000256" key="7">
    <source>
        <dbReference type="SAM" id="Phobius"/>
    </source>
</evidence>
<dbReference type="PANTHER" id="PTHR10927:SF1">
    <property type="entry name" value="RIBOSOME MATURATION PROTEIN SBDS"/>
    <property type="match status" value="1"/>
</dbReference>
<dbReference type="SUPFAM" id="SSF109728">
    <property type="entry name" value="Hypothetical protein AF0491, middle domain"/>
    <property type="match status" value="1"/>
</dbReference>
<proteinExistence type="inferred from homology"/>
<dbReference type="EMBL" id="HBNS01008645">
    <property type="protein sequence ID" value="CAE4592077.1"/>
    <property type="molecule type" value="Transcribed_RNA"/>
</dbReference>
<dbReference type="Pfam" id="PF01172">
    <property type="entry name" value="SBDS_N"/>
    <property type="match status" value="1"/>
</dbReference>
<dbReference type="PANTHER" id="PTHR10927">
    <property type="entry name" value="RIBOSOME MATURATION PROTEIN SBDS"/>
    <property type="match status" value="1"/>
</dbReference>
<evidence type="ECO:0000256" key="2">
    <source>
        <dbReference type="ARBA" id="ARBA00007433"/>
    </source>
</evidence>
<feature type="compositionally biased region" description="Basic and acidic residues" evidence="6">
    <location>
        <begin position="404"/>
        <end position="434"/>
    </location>
</feature>
<dbReference type="InterPro" id="IPR039100">
    <property type="entry name" value="Sdo1/SBDS-like"/>
</dbReference>
<evidence type="ECO:0000259" key="8">
    <source>
        <dbReference type="PROSITE" id="PS00028"/>
    </source>
</evidence>
<dbReference type="InterPro" id="IPR018978">
    <property type="entry name" value="SDO1/SBDS_central"/>
</dbReference>
<evidence type="ECO:0000256" key="4">
    <source>
        <dbReference type="ARBA" id="ARBA00022517"/>
    </source>
</evidence>
<reference evidence="9" key="1">
    <citation type="submission" date="2021-01" db="EMBL/GenBank/DDBJ databases">
        <authorList>
            <person name="Corre E."/>
            <person name="Pelletier E."/>
            <person name="Niang G."/>
            <person name="Scheremetjew M."/>
            <person name="Finn R."/>
            <person name="Kale V."/>
            <person name="Holt S."/>
            <person name="Cochrane G."/>
            <person name="Meng A."/>
            <person name="Brown T."/>
            <person name="Cohen L."/>
        </authorList>
    </citation>
    <scope>NUCLEOTIDE SEQUENCE</scope>
    <source>
        <strain evidence="9">GSO104</strain>
    </source>
</reference>
<evidence type="ECO:0000256" key="3">
    <source>
        <dbReference type="ARBA" id="ARBA00022490"/>
    </source>
</evidence>
<keyword evidence="7" id="KW-0812">Transmembrane</keyword>
<dbReference type="GO" id="GO:0042254">
    <property type="term" value="P:ribosome biogenesis"/>
    <property type="evidence" value="ECO:0007669"/>
    <property type="project" value="UniProtKB-KW"/>
</dbReference>
<dbReference type="Pfam" id="PF09377">
    <property type="entry name" value="SBDS_domain_II"/>
    <property type="match status" value="1"/>
</dbReference>
<feature type="compositionally biased region" description="Low complexity" evidence="6">
    <location>
        <begin position="304"/>
        <end position="313"/>
    </location>
</feature>